<dbReference type="PANTHER" id="PTHR28629:SF4">
    <property type="entry name" value="TRIOKINASE_FMN CYCLASE"/>
    <property type="match status" value="1"/>
</dbReference>
<comment type="caution">
    <text evidence="2">The sequence shown here is derived from an EMBL/GenBank/DDBJ whole genome shotgun (WGS) entry which is preliminary data.</text>
</comment>
<evidence type="ECO:0000259" key="1">
    <source>
        <dbReference type="PROSITE" id="PS51481"/>
    </source>
</evidence>
<dbReference type="GO" id="GO:0004371">
    <property type="term" value="F:glycerone kinase activity"/>
    <property type="evidence" value="ECO:0007669"/>
    <property type="project" value="InterPro"/>
</dbReference>
<feature type="domain" description="DhaK" evidence="1">
    <location>
        <begin position="7"/>
        <end position="328"/>
    </location>
</feature>
<dbReference type="PROSITE" id="PS51481">
    <property type="entry name" value="DHAK"/>
    <property type="match status" value="1"/>
</dbReference>
<dbReference type="EMBL" id="QSON01000008">
    <property type="protein sequence ID" value="RGJ01991.1"/>
    <property type="molecule type" value="Genomic_DNA"/>
</dbReference>
<protein>
    <submittedName>
        <fullName evidence="2">Dihydroxyacetone kinase</fullName>
    </submittedName>
</protein>
<organism evidence="2 3">
    <name type="scientific">Hungatella hathewayi</name>
    <dbReference type="NCBI Taxonomy" id="154046"/>
    <lineage>
        <taxon>Bacteria</taxon>
        <taxon>Bacillati</taxon>
        <taxon>Bacillota</taxon>
        <taxon>Clostridia</taxon>
        <taxon>Lachnospirales</taxon>
        <taxon>Lachnospiraceae</taxon>
        <taxon>Hungatella</taxon>
    </lineage>
</organism>
<dbReference type="InterPro" id="IPR050861">
    <property type="entry name" value="Dihydroxyacetone_Kinase"/>
</dbReference>
<dbReference type="AlphaFoldDB" id="A0A374P6E7"/>
<dbReference type="Gene3D" id="3.40.50.10440">
    <property type="entry name" value="Dihydroxyacetone kinase, domain 1"/>
    <property type="match status" value="1"/>
</dbReference>
<keyword evidence="2" id="KW-0418">Kinase</keyword>
<gene>
    <name evidence="2" type="ORF">DXD79_17530</name>
</gene>
<reference evidence="2 3" key="1">
    <citation type="submission" date="2018-08" db="EMBL/GenBank/DDBJ databases">
        <title>A genome reference for cultivated species of the human gut microbiota.</title>
        <authorList>
            <person name="Zou Y."/>
            <person name="Xue W."/>
            <person name="Luo G."/>
        </authorList>
    </citation>
    <scope>NUCLEOTIDE SEQUENCE [LARGE SCALE GENOMIC DNA]</scope>
    <source>
        <strain evidence="2 3">TM09-12</strain>
    </source>
</reference>
<dbReference type="SUPFAM" id="SSF82549">
    <property type="entry name" value="DAK1/DegV-like"/>
    <property type="match status" value="1"/>
</dbReference>
<dbReference type="GO" id="GO:0019563">
    <property type="term" value="P:glycerol catabolic process"/>
    <property type="evidence" value="ECO:0007669"/>
    <property type="project" value="TreeGrafter"/>
</dbReference>
<evidence type="ECO:0000313" key="2">
    <source>
        <dbReference type="EMBL" id="RGJ01991.1"/>
    </source>
</evidence>
<dbReference type="PANTHER" id="PTHR28629">
    <property type="entry name" value="TRIOKINASE/FMN CYCLASE"/>
    <property type="match status" value="1"/>
</dbReference>
<name>A0A374P6E7_9FIRM</name>
<proteinExistence type="predicted"/>
<dbReference type="GO" id="GO:0005829">
    <property type="term" value="C:cytosol"/>
    <property type="evidence" value="ECO:0007669"/>
    <property type="project" value="TreeGrafter"/>
</dbReference>
<dbReference type="Gene3D" id="3.30.1180.20">
    <property type="entry name" value="Dihydroxyacetone kinase, domain 2"/>
    <property type="match status" value="1"/>
</dbReference>
<dbReference type="FunFam" id="3.40.50.10440:FF:000001">
    <property type="entry name" value="Dihydroxyacetone kinase, DhaK subunit"/>
    <property type="match status" value="1"/>
</dbReference>
<keyword evidence="2" id="KW-0808">Transferase</keyword>
<dbReference type="Pfam" id="PF02733">
    <property type="entry name" value="Dak1"/>
    <property type="match status" value="1"/>
</dbReference>
<dbReference type="Proteomes" id="UP000263014">
    <property type="component" value="Unassembled WGS sequence"/>
</dbReference>
<dbReference type="InterPro" id="IPR004006">
    <property type="entry name" value="DhaK_dom"/>
</dbReference>
<sequence length="335" mass="35639">MQRILNNPDDIVDEMLKGFLKVHADIVEATDNGRVVKARNIPADKVGVVTGGGSGHKPAFIGYIGENMCDAVAVGEICSSPTAAAFLDAFKAADQGKGVACLYGNYSGDNMNVKMAVKMAKKQGIEVKTVAANDDAASAPRDQREKRRGVAGEILMWKVGGAKAAMGGSLDEVIEAARKAIDNTRSVGIGLTPCTLPAVGHPNFEIKDGTMEVGIGHHGEPGIEVCELETAAQMAKRMVDVVIPDYPFQSGDEVVVLVSGLGATPVMELYVLYDEIDRLLADQGIKTHKAYVGNYFTSLDMMGATLTVMKLDEELKELIDMAAYSMGLKEKQKGA</sequence>
<accession>A0A374P6E7</accession>
<dbReference type="RefSeq" id="WP_117631954.1">
    <property type="nucleotide sequence ID" value="NZ_QSON01000008.1"/>
</dbReference>
<evidence type="ECO:0000313" key="3">
    <source>
        <dbReference type="Proteomes" id="UP000263014"/>
    </source>
</evidence>